<reference evidence="3 4" key="1">
    <citation type="journal article" date="2018" name="Evol. Lett.">
        <title>Horizontal gene cluster transfer increased hallucinogenic mushroom diversity.</title>
        <authorList>
            <person name="Reynolds H.T."/>
            <person name="Vijayakumar V."/>
            <person name="Gluck-Thaler E."/>
            <person name="Korotkin H.B."/>
            <person name="Matheny P.B."/>
            <person name="Slot J.C."/>
        </authorList>
    </citation>
    <scope>NUCLEOTIDE SEQUENCE [LARGE SCALE GENOMIC DNA]</scope>
    <source>
        <strain evidence="3 4">2629</strain>
    </source>
</reference>
<keyword evidence="1" id="KW-1133">Transmembrane helix</keyword>
<feature type="domain" description="DUF6534" evidence="2">
    <location>
        <begin position="114"/>
        <end position="201"/>
    </location>
</feature>
<keyword evidence="1" id="KW-0472">Membrane</keyword>
<feature type="transmembrane region" description="Helical" evidence="1">
    <location>
        <begin position="106"/>
        <end position="129"/>
    </location>
</feature>
<dbReference type="AlphaFoldDB" id="A0A409WBD1"/>
<sequence>METAHLANMIHVLYTFNITEYGNPAALEGPTPVSLFIAMILSVIIGTAVQTFFAYRIKLLSGKWGITIVCWLVTVVRMGIFLALIVRGFQLNSLYAFAHENDTKALAMSMLSISAGCDIIITGTLCFYLRSQRNDAMKRTARTIDNVIAWSIPTGLANSVAGLALAICLVCMPTNFIWLGILSVVARVYSNSLLASLNSRSVVRADHLSTITQTIGNEVYENSSEGIISNPQAKAAMRIKMTTLTEVSTDVHNKSKTSS</sequence>
<dbReference type="EMBL" id="NHTK01005641">
    <property type="protein sequence ID" value="PPQ75780.1"/>
    <property type="molecule type" value="Genomic_DNA"/>
</dbReference>
<feature type="transmembrane region" description="Helical" evidence="1">
    <location>
        <begin position="150"/>
        <end position="170"/>
    </location>
</feature>
<dbReference type="InParanoid" id="A0A409WBD1"/>
<keyword evidence="1" id="KW-0812">Transmembrane</keyword>
<proteinExistence type="predicted"/>
<name>A0A409WBD1_9AGAR</name>
<keyword evidence="4" id="KW-1185">Reference proteome</keyword>
<dbReference type="Pfam" id="PF20152">
    <property type="entry name" value="DUF6534"/>
    <property type="match status" value="1"/>
</dbReference>
<dbReference type="PANTHER" id="PTHR40465">
    <property type="entry name" value="CHROMOSOME 1, WHOLE GENOME SHOTGUN SEQUENCE"/>
    <property type="match status" value="1"/>
</dbReference>
<gene>
    <name evidence="3" type="ORF">CVT24_002641</name>
</gene>
<feature type="transmembrane region" description="Helical" evidence="1">
    <location>
        <begin position="176"/>
        <end position="197"/>
    </location>
</feature>
<dbReference type="PANTHER" id="PTHR40465:SF1">
    <property type="entry name" value="DUF6534 DOMAIN-CONTAINING PROTEIN"/>
    <property type="match status" value="1"/>
</dbReference>
<organism evidence="3 4">
    <name type="scientific">Panaeolus cyanescens</name>
    <dbReference type="NCBI Taxonomy" id="181874"/>
    <lineage>
        <taxon>Eukaryota</taxon>
        <taxon>Fungi</taxon>
        <taxon>Dikarya</taxon>
        <taxon>Basidiomycota</taxon>
        <taxon>Agaricomycotina</taxon>
        <taxon>Agaricomycetes</taxon>
        <taxon>Agaricomycetidae</taxon>
        <taxon>Agaricales</taxon>
        <taxon>Agaricineae</taxon>
        <taxon>Galeropsidaceae</taxon>
        <taxon>Panaeolus</taxon>
    </lineage>
</organism>
<dbReference type="InterPro" id="IPR045339">
    <property type="entry name" value="DUF6534"/>
</dbReference>
<accession>A0A409WBD1</accession>
<evidence type="ECO:0000259" key="2">
    <source>
        <dbReference type="Pfam" id="PF20152"/>
    </source>
</evidence>
<dbReference type="Proteomes" id="UP000284842">
    <property type="component" value="Unassembled WGS sequence"/>
</dbReference>
<evidence type="ECO:0000256" key="1">
    <source>
        <dbReference type="SAM" id="Phobius"/>
    </source>
</evidence>
<feature type="transmembrane region" description="Helical" evidence="1">
    <location>
        <begin position="66"/>
        <end position="86"/>
    </location>
</feature>
<evidence type="ECO:0000313" key="3">
    <source>
        <dbReference type="EMBL" id="PPQ75780.1"/>
    </source>
</evidence>
<comment type="caution">
    <text evidence="3">The sequence shown here is derived from an EMBL/GenBank/DDBJ whole genome shotgun (WGS) entry which is preliminary data.</text>
</comment>
<protein>
    <recommendedName>
        <fullName evidence="2">DUF6534 domain-containing protein</fullName>
    </recommendedName>
</protein>
<dbReference type="OrthoDB" id="2535105at2759"/>
<feature type="transmembrane region" description="Helical" evidence="1">
    <location>
        <begin position="33"/>
        <end position="54"/>
    </location>
</feature>
<dbReference type="STRING" id="181874.A0A409WBD1"/>
<evidence type="ECO:0000313" key="4">
    <source>
        <dbReference type="Proteomes" id="UP000284842"/>
    </source>
</evidence>